<organism evidence="5 6">
    <name type="scientific">Zhouia amylolytica AD3</name>
    <dbReference type="NCBI Taxonomy" id="1286632"/>
    <lineage>
        <taxon>Bacteria</taxon>
        <taxon>Pseudomonadati</taxon>
        <taxon>Bacteroidota</taxon>
        <taxon>Flavobacteriia</taxon>
        <taxon>Flavobacteriales</taxon>
        <taxon>Flavobacteriaceae</taxon>
        <taxon>Zhouia</taxon>
    </lineage>
</organism>
<reference evidence="5 6" key="2">
    <citation type="journal article" date="2016" name="Genome Announc.">
        <title>Draft Genome Sequence of Zhouia amylolytica AD3, Isolated from Tidal Flat Sediment.</title>
        <authorList>
            <person name="Jia B."/>
            <person name="Jin H.M."/>
            <person name="Lee H.J."/>
            <person name="Jeon C.O."/>
        </authorList>
    </citation>
    <scope>NUCLEOTIDE SEQUENCE [LARGE SCALE GENOMIC DNA]</scope>
    <source>
        <strain evidence="5 6">AD3</strain>
    </source>
</reference>
<keyword evidence="2" id="KW-0813">Transport</keyword>
<dbReference type="Gene3D" id="2.40.50.100">
    <property type="match status" value="1"/>
</dbReference>
<dbReference type="Pfam" id="PF25917">
    <property type="entry name" value="BSH_RND"/>
    <property type="match status" value="1"/>
</dbReference>
<dbReference type="EMBL" id="AYXY01000019">
    <property type="protein sequence ID" value="ETN95477.1"/>
    <property type="molecule type" value="Genomic_DNA"/>
</dbReference>
<dbReference type="InterPro" id="IPR058792">
    <property type="entry name" value="Beta-barrel_RND_2"/>
</dbReference>
<dbReference type="GO" id="GO:0016020">
    <property type="term" value="C:membrane"/>
    <property type="evidence" value="ECO:0007669"/>
    <property type="project" value="InterPro"/>
</dbReference>
<dbReference type="PANTHER" id="PTHR30097">
    <property type="entry name" value="CATION EFFLUX SYSTEM PROTEIN CUSB"/>
    <property type="match status" value="1"/>
</dbReference>
<dbReference type="SUPFAM" id="SSF111369">
    <property type="entry name" value="HlyD-like secretion proteins"/>
    <property type="match status" value="1"/>
</dbReference>
<comment type="caution">
    <text evidence="5">The sequence shown here is derived from an EMBL/GenBank/DDBJ whole genome shotgun (WGS) entry which is preliminary data.</text>
</comment>
<evidence type="ECO:0000259" key="4">
    <source>
        <dbReference type="Pfam" id="PF25954"/>
    </source>
</evidence>
<dbReference type="Gene3D" id="2.40.30.170">
    <property type="match status" value="1"/>
</dbReference>
<evidence type="ECO:0000256" key="2">
    <source>
        <dbReference type="ARBA" id="ARBA00022448"/>
    </source>
</evidence>
<dbReference type="GO" id="GO:0015679">
    <property type="term" value="P:plasma membrane copper ion transport"/>
    <property type="evidence" value="ECO:0007669"/>
    <property type="project" value="TreeGrafter"/>
</dbReference>
<keyword evidence="6" id="KW-1185">Reference proteome</keyword>
<name>W2UQ84_9FLAO</name>
<dbReference type="InterPro" id="IPR006143">
    <property type="entry name" value="RND_pump_MFP"/>
</dbReference>
<proteinExistence type="inferred from homology"/>
<dbReference type="Gene3D" id="1.10.287.470">
    <property type="entry name" value="Helix hairpin bin"/>
    <property type="match status" value="1"/>
</dbReference>
<dbReference type="InterPro" id="IPR051909">
    <property type="entry name" value="MFP_Cation_Efflux"/>
</dbReference>
<dbReference type="GO" id="GO:0030313">
    <property type="term" value="C:cell envelope"/>
    <property type="evidence" value="ECO:0007669"/>
    <property type="project" value="TreeGrafter"/>
</dbReference>
<evidence type="ECO:0000313" key="6">
    <source>
        <dbReference type="Proteomes" id="UP000018850"/>
    </source>
</evidence>
<dbReference type="STRING" id="376730.SAMN04487906_2572"/>
<accession>W2UQ84</accession>
<dbReference type="GO" id="GO:0060003">
    <property type="term" value="P:copper ion export"/>
    <property type="evidence" value="ECO:0007669"/>
    <property type="project" value="TreeGrafter"/>
</dbReference>
<dbReference type="InterPro" id="IPR058625">
    <property type="entry name" value="MdtA-like_BSH"/>
</dbReference>
<feature type="domain" description="CusB-like beta-barrel" evidence="4">
    <location>
        <begin position="229"/>
        <end position="303"/>
    </location>
</feature>
<reference evidence="6" key="1">
    <citation type="submission" date="2013-11" db="EMBL/GenBank/DDBJ databases">
        <title>Draft genome sequence from a member of Zhouia, isolated tidal flat.</title>
        <authorList>
            <person name="Jin H."/>
            <person name="Jeon C.O."/>
        </authorList>
    </citation>
    <scope>NUCLEOTIDE SEQUENCE [LARGE SCALE GENOMIC DNA]</scope>
    <source>
        <strain evidence="6">AD3</strain>
    </source>
</reference>
<dbReference type="PANTHER" id="PTHR30097:SF4">
    <property type="entry name" value="SLR6042 PROTEIN"/>
    <property type="match status" value="1"/>
</dbReference>
<evidence type="ECO:0000313" key="5">
    <source>
        <dbReference type="EMBL" id="ETN95477.1"/>
    </source>
</evidence>
<evidence type="ECO:0000256" key="1">
    <source>
        <dbReference type="ARBA" id="ARBA00009477"/>
    </source>
</evidence>
<dbReference type="GO" id="GO:0022857">
    <property type="term" value="F:transmembrane transporter activity"/>
    <property type="evidence" value="ECO:0007669"/>
    <property type="project" value="InterPro"/>
</dbReference>
<dbReference type="Proteomes" id="UP000018850">
    <property type="component" value="Unassembled WGS sequence"/>
</dbReference>
<dbReference type="Pfam" id="PF25954">
    <property type="entry name" value="Beta-barrel_RND_2"/>
    <property type="match status" value="1"/>
</dbReference>
<sequence length="374" mass="41874">MFLSLSGLLFTSCNSEGGKDLREQAINIPDTSNSDHIVITENQFKAAQMQVDTITPTAFYQTVKANGVFTVPPERKASVSPYFSGYVKELSLLPGDQVRKGQVLFTLENPDYIRVQQRFLEAKGQLRYLDAEYKRQQELMKDQITSEKNLLKAEADYSVIKAQYESLKKQLWFMNINPNTLSASNLRSTIAVIAPIEGHITKINTQKGAYLNPSDMALSITDTKHLQIKTQVFEKNLPQLKAGQPVVFKVQNGNEGSYHGTVKLINKAIDEHDRTASVYIDLKDDEAADHFAPGMYVEVAIVTAKDTLKALPEEAVVAIDNDYYGLVRINETTFKQVGIKIGKTSNGYVEIVNPEVFEPNTVFLTKGTFEMIMQ</sequence>
<protein>
    <submittedName>
        <fullName evidence="5">RND family efflux transporter, MFP subunit</fullName>
    </submittedName>
</protein>
<evidence type="ECO:0000259" key="3">
    <source>
        <dbReference type="Pfam" id="PF25917"/>
    </source>
</evidence>
<gene>
    <name evidence="5" type="ORF">P278_11990</name>
</gene>
<dbReference type="eggNOG" id="COG0845">
    <property type="taxonomic scope" value="Bacteria"/>
</dbReference>
<feature type="domain" description="Multidrug resistance protein MdtA-like barrel-sandwich hybrid" evidence="3">
    <location>
        <begin position="75"/>
        <end position="221"/>
    </location>
</feature>
<dbReference type="AlphaFoldDB" id="W2UQ84"/>
<comment type="similarity">
    <text evidence="1">Belongs to the membrane fusion protein (MFP) (TC 8.A.1) family.</text>
</comment>
<dbReference type="NCBIfam" id="TIGR01730">
    <property type="entry name" value="RND_mfp"/>
    <property type="match status" value="1"/>
</dbReference>